<name>A0AAN6U8K5_9PEZI</name>
<dbReference type="AlphaFoldDB" id="A0AAN6U8K5"/>
<feature type="compositionally biased region" description="Polar residues" evidence="1">
    <location>
        <begin position="65"/>
        <end position="75"/>
    </location>
</feature>
<keyword evidence="3" id="KW-1185">Reference proteome</keyword>
<dbReference type="EMBL" id="MU853224">
    <property type="protein sequence ID" value="KAK4127021.1"/>
    <property type="molecule type" value="Genomic_DNA"/>
</dbReference>
<feature type="compositionally biased region" description="Polar residues" evidence="1">
    <location>
        <begin position="1"/>
        <end position="16"/>
    </location>
</feature>
<feature type="compositionally biased region" description="Pro residues" evidence="1">
    <location>
        <begin position="101"/>
        <end position="110"/>
    </location>
</feature>
<gene>
    <name evidence="2" type="ORF">N657DRAFT_186668</name>
</gene>
<dbReference type="Proteomes" id="UP001302602">
    <property type="component" value="Unassembled WGS sequence"/>
</dbReference>
<feature type="region of interest" description="Disordered" evidence="1">
    <location>
        <begin position="1"/>
        <end position="121"/>
    </location>
</feature>
<evidence type="ECO:0000313" key="2">
    <source>
        <dbReference type="EMBL" id="KAK4127021.1"/>
    </source>
</evidence>
<reference evidence="2" key="2">
    <citation type="submission" date="2023-05" db="EMBL/GenBank/DDBJ databases">
        <authorList>
            <consortium name="Lawrence Berkeley National Laboratory"/>
            <person name="Steindorff A."/>
            <person name="Hensen N."/>
            <person name="Bonometti L."/>
            <person name="Westerberg I."/>
            <person name="Brannstrom I.O."/>
            <person name="Guillou S."/>
            <person name="Cros-Aarteil S."/>
            <person name="Calhoun S."/>
            <person name="Haridas S."/>
            <person name="Kuo A."/>
            <person name="Mondo S."/>
            <person name="Pangilinan J."/>
            <person name="Riley R."/>
            <person name="Labutti K."/>
            <person name="Andreopoulos B."/>
            <person name="Lipzen A."/>
            <person name="Chen C."/>
            <person name="Yanf M."/>
            <person name="Daum C."/>
            <person name="Ng V."/>
            <person name="Clum A."/>
            <person name="Ohm R."/>
            <person name="Martin F."/>
            <person name="Silar P."/>
            <person name="Natvig D."/>
            <person name="Lalanne C."/>
            <person name="Gautier V."/>
            <person name="Ament-Velasquez S.L."/>
            <person name="Kruys A."/>
            <person name="Hutchinson M.I."/>
            <person name="Powell A.J."/>
            <person name="Barry K."/>
            <person name="Miller A.N."/>
            <person name="Grigoriev I.V."/>
            <person name="Debuchy R."/>
            <person name="Gladieux P."/>
            <person name="Thoren M.H."/>
            <person name="Johannesson H."/>
        </authorList>
    </citation>
    <scope>NUCLEOTIDE SEQUENCE</scope>
    <source>
        <strain evidence="2">CBS 731.68</strain>
    </source>
</reference>
<sequence>MFSNKNRNSNPSSHTSDAPGVPPIMRVVEKKVPSPPRHKCLSLGGAKLGKSLDQRHPVSIDVEQSHASTTCSYDNWSRRRNCSSAANSSSIGIGQVRSTKSPPPSEPLPSPLSWLRKPSRT</sequence>
<evidence type="ECO:0000256" key="1">
    <source>
        <dbReference type="SAM" id="MobiDB-lite"/>
    </source>
</evidence>
<comment type="caution">
    <text evidence="2">The sequence shown here is derived from an EMBL/GenBank/DDBJ whole genome shotgun (WGS) entry which is preliminary data.</text>
</comment>
<evidence type="ECO:0000313" key="3">
    <source>
        <dbReference type="Proteomes" id="UP001302602"/>
    </source>
</evidence>
<dbReference type="GeneID" id="87822907"/>
<organism evidence="2 3">
    <name type="scientific">Parathielavia appendiculata</name>
    <dbReference type="NCBI Taxonomy" id="2587402"/>
    <lineage>
        <taxon>Eukaryota</taxon>
        <taxon>Fungi</taxon>
        <taxon>Dikarya</taxon>
        <taxon>Ascomycota</taxon>
        <taxon>Pezizomycotina</taxon>
        <taxon>Sordariomycetes</taxon>
        <taxon>Sordariomycetidae</taxon>
        <taxon>Sordariales</taxon>
        <taxon>Chaetomiaceae</taxon>
        <taxon>Parathielavia</taxon>
    </lineage>
</organism>
<accession>A0AAN6U8K5</accession>
<protein>
    <submittedName>
        <fullName evidence="2">Uncharacterized protein</fullName>
    </submittedName>
</protein>
<proteinExistence type="predicted"/>
<reference evidence="2" key="1">
    <citation type="journal article" date="2023" name="Mol. Phylogenet. Evol.">
        <title>Genome-scale phylogeny and comparative genomics of the fungal order Sordariales.</title>
        <authorList>
            <person name="Hensen N."/>
            <person name="Bonometti L."/>
            <person name="Westerberg I."/>
            <person name="Brannstrom I.O."/>
            <person name="Guillou S."/>
            <person name="Cros-Aarteil S."/>
            <person name="Calhoun S."/>
            <person name="Haridas S."/>
            <person name="Kuo A."/>
            <person name="Mondo S."/>
            <person name="Pangilinan J."/>
            <person name="Riley R."/>
            <person name="LaButti K."/>
            <person name="Andreopoulos B."/>
            <person name="Lipzen A."/>
            <person name="Chen C."/>
            <person name="Yan M."/>
            <person name="Daum C."/>
            <person name="Ng V."/>
            <person name="Clum A."/>
            <person name="Steindorff A."/>
            <person name="Ohm R.A."/>
            <person name="Martin F."/>
            <person name="Silar P."/>
            <person name="Natvig D.O."/>
            <person name="Lalanne C."/>
            <person name="Gautier V."/>
            <person name="Ament-Velasquez S.L."/>
            <person name="Kruys A."/>
            <person name="Hutchinson M.I."/>
            <person name="Powell A.J."/>
            <person name="Barry K."/>
            <person name="Miller A.N."/>
            <person name="Grigoriev I.V."/>
            <person name="Debuchy R."/>
            <person name="Gladieux P."/>
            <person name="Hiltunen Thoren M."/>
            <person name="Johannesson H."/>
        </authorList>
    </citation>
    <scope>NUCLEOTIDE SEQUENCE</scope>
    <source>
        <strain evidence="2">CBS 731.68</strain>
    </source>
</reference>
<dbReference type="RefSeq" id="XP_062650792.1">
    <property type="nucleotide sequence ID" value="XM_062786141.1"/>
</dbReference>